<reference evidence="1 2" key="1">
    <citation type="submission" date="2020-08" db="EMBL/GenBank/DDBJ databases">
        <title>Pseudomonas sp. nov.</title>
        <authorList>
            <person name="Gieschler S."/>
            <person name="Fiedler G."/>
            <person name="Brinks E."/>
            <person name="Boehnlein C."/>
            <person name="Franz C.M.A.P."/>
            <person name="Kabisch J."/>
        </authorList>
    </citation>
    <scope>NUCLEOTIDE SEQUENCE [LARGE SCALE GENOMIC DNA]</scope>
    <source>
        <strain evidence="1 2">MBT-2</strain>
    </source>
</reference>
<accession>A0A7X1G4R4</accession>
<gene>
    <name evidence="1" type="ORF">H7993_04815</name>
</gene>
<organism evidence="1 2">
    <name type="scientific">Pseudomonas baltica</name>
    <dbReference type="NCBI Taxonomy" id="2762576"/>
    <lineage>
        <taxon>Bacteria</taxon>
        <taxon>Pseudomonadati</taxon>
        <taxon>Pseudomonadota</taxon>
        <taxon>Gammaproteobacteria</taxon>
        <taxon>Pseudomonadales</taxon>
        <taxon>Pseudomonadaceae</taxon>
        <taxon>Pseudomonas</taxon>
    </lineage>
</organism>
<proteinExistence type="predicted"/>
<name>A0A7X1G4R4_9PSED</name>
<dbReference type="EMBL" id="JACMYH010000001">
    <property type="protein sequence ID" value="MBC2677709.1"/>
    <property type="molecule type" value="Genomic_DNA"/>
</dbReference>
<protein>
    <submittedName>
        <fullName evidence="1">Uncharacterized protein</fullName>
    </submittedName>
</protein>
<sequence length="99" mass="10566">MDYLQLRDDPSTGAARTVPAACTGADNIAGRARLPLGCANALNLQRMVQDTGDLHRGQAMGPTLAAPVGRAAQQYLLGETADLERRRELERERLAAPAP</sequence>
<dbReference type="RefSeq" id="WP_185793638.1">
    <property type="nucleotide sequence ID" value="NZ_JACMYH010000001.1"/>
</dbReference>
<dbReference type="AlphaFoldDB" id="A0A7X1G4R4"/>
<evidence type="ECO:0000313" key="2">
    <source>
        <dbReference type="Proteomes" id="UP000546173"/>
    </source>
</evidence>
<comment type="caution">
    <text evidence="1">The sequence shown here is derived from an EMBL/GenBank/DDBJ whole genome shotgun (WGS) entry which is preliminary data.</text>
</comment>
<dbReference type="Proteomes" id="UP000546173">
    <property type="component" value="Unassembled WGS sequence"/>
</dbReference>
<evidence type="ECO:0000313" key="1">
    <source>
        <dbReference type="EMBL" id="MBC2677709.1"/>
    </source>
</evidence>
<keyword evidence="2" id="KW-1185">Reference proteome</keyword>